<dbReference type="AlphaFoldDB" id="A0A9D4UNA6"/>
<name>A0A9D4UNA6_ADICA</name>
<dbReference type="PROSITE" id="PS50176">
    <property type="entry name" value="ARM_REPEAT"/>
    <property type="match status" value="1"/>
</dbReference>
<dbReference type="InterPro" id="IPR000225">
    <property type="entry name" value="Armadillo"/>
</dbReference>
<evidence type="ECO:0000259" key="3">
    <source>
        <dbReference type="Pfam" id="PF25598"/>
    </source>
</evidence>
<organism evidence="4 5">
    <name type="scientific">Adiantum capillus-veneris</name>
    <name type="common">Maidenhair fern</name>
    <dbReference type="NCBI Taxonomy" id="13818"/>
    <lineage>
        <taxon>Eukaryota</taxon>
        <taxon>Viridiplantae</taxon>
        <taxon>Streptophyta</taxon>
        <taxon>Embryophyta</taxon>
        <taxon>Tracheophyta</taxon>
        <taxon>Polypodiopsida</taxon>
        <taxon>Polypodiidae</taxon>
        <taxon>Polypodiales</taxon>
        <taxon>Pteridineae</taxon>
        <taxon>Pteridaceae</taxon>
        <taxon>Vittarioideae</taxon>
        <taxon>Adiantum</taxon>
    </lineage>
</organism>
<feature type="domain" description="U-box" evidence="3">
    <location>
        <begin position="31"/>
        <end position="294"/>
    </location>
</feature>
<sequence>MPSMGDAPCPCPCPCPCPTSLEDLMLKLCSPDADSQREASLALRNLAKTSSVHRFCIGEIGAIPSLITLLSSPDTETQTHSVTALFNLTLRNDANKASIASDKGIDAVVQVMNNGGLEARENAAALLCNLSRSKASLRMICGEDLFRGLVGVLREGSMRGKRDAAGAMYNLLTNRKSRGLAVSAGAVEALFQIAEDRASGLIDESIAVLANLAGHRDGRCEMESPDWMQCLLALMREGSESNKEFACALLLLLCQHSSSVTQMLQTMGAKEPLLALSKCGTDRARRKALNILELL</sequence>
<dbReference type="InterPro" id="IPR016024">
    <property type="entry name" value="ARM-type_fold"/>
</dbReference>
<protein>
    <recommendedName>
        <fullName evidence="3">U-box domain-containing protein</fullName>
    </recommendedName>
</protein>
<evidence type="ECO:0000313" key="5">
    <source>
        <dbReference type="Proteomes" id="UP000886520"/>
    </source>
</evidence>
<proteinExistence type="predicted"/>
<evidence type="ECO:0000256" key="2">
    <source>
        <dbReference type="PROSITE-ProRule" id="PRU00259"/>
    </source>
</evidence>
<dbReference type="PANTHER" id="PTHR23315:SF111">
    <property type="entry name" value="U-BOX DOMAIN-CONTAINING PROTEIN 14"/>
    <property type="match status" value="1"/>
</dbReference>
<dbReference type="InterPro" id="IPR058678">
    <property type="entry name" value="ARM_PUB"/>
</dbReference>
<dbReference type="SUPFAM" id="SSF48371">
    <property type="entry name" value="ARM repeat"/>
    <property type="match status" value="1"/>
</dbReference>
<dbReference type="OrthoDB" id="7537227at2759"/>
<dbReference type="Pfam" id="PF25598">
    <property type="entry name" value="ARM_PUB"/>
    <property type="match status" value="1"/>
</dbReference>
<dbReference type="SMART" id="SM00185">
    <property type="entry name" value="ARM"/>
    <property type="match status" value="4"/>
</dbReference>
<comment type="caution">
    <text evidence="4">The sequence shown here is derived from an EMBL/GenBank/DDBJ whole genome shotgun (WGS) entry which is preliminary data.</text>
</comment>
<dbReference type="Gene3D" id="1.25.10.10">
    <property type="entry name" value="Leucine-rich Repeat Variant"/>
    <property type="match status" value="2"/>
</dbReference>
<keyword evidence="1" id="KW-0833">Ubl conjugation pathway</keyword>
<dbReference type="EMBL" id="JABFUD020000014">
    <property type="protein sequence ID" value="KAI5070787.1"/>
    <property type="molecule type" value="Genomic_DNA"/>
</dbReference>
<evidence type="ECO:0000313" key="4">
    <source>
        <dbReference type="EMBL" id="KAI5070787.1"/>
    </source>
</evidence>
<dbReference type="PANTHER" id="PTHR23315">
    <property type="entry name" value="U BOX DOMAIN-CONTAINING"/>
    <property type="match status" value="1"/>
</dbReference>
<gene>
    <name evidence="4" type="ORF">GOP47_0015130</name>
</gene>
<keyword evidence="5" id="KW-1185">Reference proteome</keyword>
<dbReference type="Proteomes" id="UP000886520">
    <property type="component" value="Chromosome 14"/>
</dbReference>
<feature type="repeat" description="ARM" evidence="2">
    <location>
        <begin position="61"/>
        <end position="97"/>
    </location>
</feature>
<accession>A0A9D4UNA6</accession>
<dbReference type="InterPro" id="IPR011989">
    <property type="entry name" value="ARM-like"/>
</dbReference>
<reference evidence="4" key="1">
    <citation type="submission" date="2021-01" db="EMBL/GenBank/DDBJ databases">
        <title>Adiantum capillus-veneris genome.</title>
        <authorList>
            <person name="Fang Y."/>
            <person name="Liao Q."/>
        </authorList>
    </citation>
    <scope>NUCLEOTIDE SEQUENCE</scope>
    <source>
        <strain evidence="4">H3</strain>
        <tissue evidence="4">Leaf</tissue>
    </source>
</reference>
<evidence type="ECO:0000256" key="1">
    <source>
        <dbReference type="ARBA" id="ARBA00022786"/>
    </source>
</evidence>